<dbReference type="PANTHER" id="PTHR34289:SF3">
    <property type="entry name" value="PROTEIN, PUTATIVE (DUF819)-RELATED"/>
    <property type="match status" value="1"/>
</dbReference>
<feature type="transmembrane region" description="Helical" evidence="1">
    <location>
        <begin position="198"/>
        <end position="217"/>
    </location>
</feature>
<dbReference type="OrthoDB" id="45797at2759"/>
<organism evidence="2 3">
    <name type="scientific">Apostasia shenzhenica</name>
    <dbReference type="NCBI Taxonomy" id="1088818"/>
    <lineage>
        <taxon>Eukaryota</taxon>
        <taxon>Viridiplantae</taxon>
        <taxon>Streptophyta</taxon>
        <taxon>Embryophyta</taxon>
        <taxon>Tracheophyta</taxon>
        <taxon>Spermatophyta</taxon>
        <taxon>Magnoliopsida</taxon>
        <taxon>Liliopsida</taxon>
        <taxon>Asparagales</taxon>
        <taxon>Orchidaceae</taxon>
        <taxon>Apostasioideae</taxon>
        <taxon>Apostasia</taxon>
    </lineage>
</organism>
<gene>
    <name evidence="2" type="ORF">AXF42_Ash006980</name>
</gene>
<dbReference type="STRING" id="1088818.A0A2I0BEP7"/>
<feature type="transmembrane region" description="Helical" evidence="1">
    <location>
        <begin position="27"/>
        <end position="44"/>
    </location>
</feature>
<proteinExistence type="predicted"/>
<dbReference type="EMBL" id="KZ451886">
    <property type="protein sequence ID" value="PKA66283.1"/>
    <property type="molecule type" value="Genomic_DNA"/>
</dbReference>
<feature type="transmembrane region" description="Helical" evidence="1">
    <location>
        <begin position="170"/>
        <end position="192"/>
    </location>
</feature>
<dbReference type="Proteomes" id="UP000236161">
    <property type="component" value="Unassembled WGS sequence"/>
</dbReference>
<evidence type="ECO:0000313" key="3">
    <source>
        <dbReference type="Proteomes" id="UP000236161"/>
    </source>
</evidence>
<name>A0A2I0BEP7_9ASPA</name>
<sequence>MVSTLLGLAASSMGILAADAPAYRVVMNYLLPLVVPLLLFNADLSRILRSTGVMLLAFLAGSAADNIMCAIYFTALFALASKIPPEVASSENVLADSMVDTESRPGKNLPILESAAAVAVSFTICKAGTFITEVFSTQGGNIPCISAIVVALATIFPAQIGKLATAGEPIALIFMQVFFVVVGANGSIWNVIYTTPGVFAFAFVQVAVHLLVILVLGRTLRMERKLLLVASNANIGGPTTACAMATAKGWRSLIVPGVLSGIFGISIATFLGIGFGLFLLRHM</sequence>
<dbReference type="PANTHER" id="PTHR34289">
    <property type="entry name" value="PROTEIN, PUTATIVE (DUF819)-RELATED"/>
    <property type="match status" value="1"/>
</dbReference>
<dbReference type="AlphaFoldDB" id="A0A2I0BEP7"/>
<feature type="transmembrane region" description="Helical" evidence="1">
    <location>
        <begin position="253"/>
        <end position="280"/>
    </location>
</feature>
<keyword evidence="1" id="KW-1133">Transmembrane helix</keyword>
<feature type="transmembrane region" description="Helical" evidence="1">
    <location>
        <begin position="140"/>
        <end position="158"/>
    </location>
</feature>
<feature type="transmembrane region" description="Helical" evidence="1">
    <location>
        <begin position="56"/>
        <end position="80"/>
    </location>
</feature>
<keyword evidence="1" id="KW-0472">Membrane</keyword>
<evidence type="ECO:0008006" key="4">
    <source>
        <dbReference type="Google" id="ProtNLM"/>
    </source>
</evidence>
<protein>
    <recommendedName>
        <fullName evidence="4">Membrane protein YjcL</fullName>
    </recommendedName>
</protein>
<reference evidence="2 3" key="1">
    <citation type="journal article" date="2017" name="Nature">
        <title>The Apostasia genome and the evolution of orchids.</title>
        <authorList>
            <person name="Zhang G.Q."/>
            <person name="Liu K.W."/>
            <person name="Li Z."/>
            <person name="Lohaus R."/>
            <person name="Hsiao Y.Y."/>
            <person name="Niu S.C."/>
            <person name="Wang J.Y."/>
            <person name="Lin Y.C."/>
            <person name="Xu Q."/>
            <person name="Chen L.J."/>
            <person name="Yoshida K."/>
            <person name="Fujiwara S."/>
            <person name="Wang Z.W."/>
            <person name="Zhang Y.Q."/>
            <person name="Mitsuda N."/>
            <person name="Wang M."/>
            <person name="Liu G.H."/>
            <person name="Pecoraro L."/>
            <person name="Huang H.X."/>
            <person name="Xiao X.J."/>
            <person name="Lin M."/>
            <person name="Wu X.Y."/>
            <person name="Wu W.L."/>
            <person name="Chen Y.Y."/>
            <person name="Chang S.B."/>
            <person name="Sakamoto S."/>
            <person name="Ohme-Takagi M."/>
            <person name="Yagi M."/>
            <person name="Zeng S.J."/>
            <person name="Shen C.Y."/>
            <person name="Yeh C.M."/>
            <person name="Luo Y.B."/>
            <person name="Tsai W.C."/>
            <person name="Van de Peer Y."/>
            <person name="Liu Z.J."/>
        </authorList>
    </citation>
    <scope>NUCLEOTIDE SEQUENCE [LARGE SCALE GENOMIC DNA]</scope>
    <source>
        <strain evidence="3">cv. Shenzhen</strain>
        <tissue evidence="2">Stem</tissue>
    </source>
</reference>
<evidence type="ECO:0000313" key="2">
    <source>
        <dbReference type="EMBL" id="PKA66283.1"/>
    </source>
</evidence>
<accession>A0A2I0BEP7</accession>
<dbReference type="Pfam" id="PF05684">
    <property type="entry name" value="DUF819"/>
    <property type="match status" value="1"/>
</dbReference>
<dbReference type="InterPro" id="IPR008537">
    <property type="entry name" value="DUF819"/>
</dbReference>
<evidence type="ECO:0000256" key="1">
    <source>
        <dbReference type="SAM" id="Phobius"/>
    </source>
</evidence>
<keyword evidence="1" id="KW-0812">Transmembrane</keyword>
<keyword evidence="3" id="KW-1185">Reference proteome</keyword>